<keyword evidence="2" id="KW-1185">Reference proteome</keyword>
<dbReference type="RefSeq" id="WP_172343548.1">
    <property type="nucleotide sequence ID" value="NZ_CASYYZ010000033.1"/>
</dbReference>
<reference evidence="1 2" key="1">
    <citation type="submission" date="2020-05" db="EMBL/GenBank/DDBJ databases">
        <title>Distinct polysaccharide utilization as determinants for interspecies competition between intestinal Prevotella spp.</title>
        <authorList>
            <person name="Galvez E.J.C."/>
            <person name="Iljazovic A."/>
            <person name="Strowig T."/>
        </authorList>
    </citation>
    <scope>NUCLEOTIDE SEQUENCE [LARGE SCALE GENOMIC DNA]</scope>
    <source>
        <strain evidence="1 2">PCHR</strain>
    </source>
</reference>
<evidence type="ECO:0000313" key="1">
    <source>
        <dbReference type="EMBL" id="NPE24019.1"/>
    </source>
</evidence>
<sequence>MRHDKLERELHLLLLLTDNHTLTIEKLCDKVGISRRNLYYYLEFFRDTGFEVYKRGKVYCIDRSSPFFGRLVERVSFTDDEAVLMRRLLDKVSGNNAVVENLKRKMDRFYDFDILDSGEMREQTAHNVSILHEAIKTKRQVLLRNYSSPHSNTCRDRLVEPFMLMNGNNEVRCHEPASGMNKTFKVARMEDVTLLEQPWQHEAGHRRMYTDIFMFSGEELFPVSLSLGSLSYNVLKEEYPSASKHITPAGDMRWHLSLNVCSHAGIGRFVLGLYEDIEVLGDDDFKAYLRDKIMRMVCR</sequence>
<proteinExistence type="predicted"/>
<dbReference type="PROSITE" id="PS52050">
    <property type="entry name" value="WYL"/>
    <property type="match status" value="1"/>
</dbReference>
<accession>A0ABX2B1N4</accession>
<organism evidence="1 2">
    <name type="scientific">Xylanibacter caecicola</name>
    <dbReference type="NCBI Taxonomy" id="2736294"/>
    <lineage>
        <taxon>Bacteria</taxon>
        <taxon>Pseudomonadati</taxon>
        <taxon>Bacteroidota</taxon>
        <taxon>Bacteroidia</taxon>
        <taxon>Bacteroidales</taxon>
        <taxon>Prevotellaceae</taxon>
        <taxon>Xylanibacter</taxon>
    </lineage>
</organism>
<dbReference type="SUPFAM" id="SSF46785">
    <property type="entry name" value="Winged helix' DNA-binding domain"/>
    <property type="match status" value="1"/>
</dbReference>
<evidence type="ECO:0000313" key="2">
    <source>
        <dbReference type="Proteomes" id="UP000820977"/>
    </source>
</evidence>
<gene>
    <name evidence="1" type="ORF">HPS54_00560</name>
</gene>
<dbReference type="Proteomes" id="UP000820977">
    <property type="component" value="Unassembled WGS sequence"/>
</dbReference>
<comment type="caution">
    <text evidence="1">The sequence shown here is derived from an EMBL/GenBank/DDBJ whole genome shotgun (WGS) entry which is preliminary data.</text>
</comment>
<dbReference type="InterPro" id="IPR036390">
    <property type="entry name" value="WH_DNA-bd_sf"/>
</dbReference>
<dbReference type="PANTHER" id="PTHR34580:SF1">
    <property type="entry name" value="PROTEIN PAFC"/>
    <property type="match status" value="1"/>
</dbReference>
<dbReference type="PANTHER" id="PTHR34580">
    <property type="match status" value="1"/>
</dbReference>
<protein>
    <submittedName>
        <fullName evidence="1">WYL domain-containing protein</fullName>
    </submittedName>
</protein>
<dbReference type="EMBL" id="JABKKJ010000001">
    <property type="protein sequence ID" value="NPE24019.1"/>
    <property type="molecule type" value="Genomic_DNA"/>
</dbReference>
<name>A0ABX2B1N4_9BACT</name>
<dbReference type="InterPro" id="IPR051534">
    <property type="entry name" value="CBASS_pafABC_assoc_protein"/>
</dbReference>